<gene>
    <name evidence="2" type="ORF">C7H83_05270</name>
</gene>
<dbReference type="Pfam" id="PF03358">
    <property type="entry name" value="FMN_red"/>
    <property type="match status" value="1"/>
</dbReference>
<dbReference type="GO" id="GO:0016491">
    <property type="term" value="F:oxidoreductase activity"/>
    <property type="evidence" value="ECO:0007669"/>
    <property type="project" value="InterPro"/>
</dbReference>
<protein>
    <recommendedName>
        <fullName evidence="1">NADPH-dependent FMN reductase-like domain-containing protein</fullName>
    </recommendedName>
</protein>
<reference evidence="2 3" key="1">
    <citation type="journal article" date="2012" name="Int. J. Syst. Evol. Microbiol.">
        <title>Characterization of Tetragenococcus strains from sugar thick juice reveals a novel species, Tetragenococcus osmophilus sp. nov., and divides Tetragenococcus halophilus into two subspecies, T. halophilus subsp. halophilus subsp. nov. and T. halophilus subsp. flandriensis subsp. nov.</title>
        <authorList>
            <person name="Juste A."/>
            <person name="Van Trappen S."/>
            <person name="Verreth C."/>
            <person name="Cleenwerck I."/>
            <person name="De Vos P."/>
            <person name="Lievens B."/>
            <person name="Willems K.A."/>
        </authorList>
    </citation>
    <scope>NUCLEOTIDE SEQUENCE [LARGE SCALE GENOMIC DNA]</scope>
    <source>
        <strain evidence="2 3">LMG 26042</strain>
    </source>
</reference>
<dbReference type="Gene3D" id="3.40.50.360">
    <property type="match status" value="1"/>
</dbReference>
<dbReference type="InterPro" id="IPR005025">
    <property type="entry name" value="FMN_Rdtase-like_dom"/>
</dbReference>
<dbReference type="RefSeq" id="WP_103892350.1">
    <property type="nucleotide sequence ID" value="NZ_CP027768.1"/>
</dbReference>
<dbReference type="AlphaFoldDB" id="A0A3G5FI15"/>
<accession>A0A3G5FI15</accession>
<dbReference type="InterPro" id="IPR029039">
    <property type="entry name" value="Flavoprotein-like_sf"/>
</dbReference>
<dbReference type="EMBL" id="CP027768">
    <property type="protein sequence ID" value="AYW49921.1"/>
    <property type="molecule type" value="Genomic_DNA"/>
</dbReference>
<sequence length="158" mass="17765">MKFVNATHRNENDKRVFLNASKNVGGKTSLMAKDFFGNLTYQQVNLADYDIPQVGKGTREYDQVWNQVKNADVLLIGTPIYWSDVSGYLKTFMDHLDVNDDLKGADFYVIAQGMAIDQSEAVNTIYGSLSHFASRFGMHFVGIASNEKEVAQLNEQLQ</sequence>
<evidence type="ECO:0000313" key="2">
    <source>
        <dbReference type="EMBL" id="AYW49921.1"/>
    </source>
</evidence>
<evidence type="ECO:0000259" key="1">
    <source>
        <dbReference type="Pfam" id="PF03358"/>
    </source>
</evidence>
<dbReference type="SUPFAM" id="SSF52218">
    <property type="entry name" value="Flavoproteins"/>
    <property type="match status" value="1"/>
</dbReference>
<organism evidence="2 3">
    <name type="scientific">Tetragenococcus halophilus</name>
    <name type="common">Pediococcus halophilus</name>
    <dbReference type="NCBI Taxonomy" id="51669"/>
    <lineage>
        <taxon>Bacteria</taxon>
        <taxon>Bacillati</taxon>
        <taxon>Bacillota</taxon>
        <taxon>Bacilli</taxon>
        <taxon>Lactobacillales</taxon>
        <taxon>Enterococcaceae</taxon>
        <taxon>Tetragenococcus</taxon>
    </lineage>
</organism>
<name>A0A3G5FI15_TETHA</name>
<proteinExistence type="predicted"/>
<evidence type="ECO:0000313" key="3">
    <source>
        <dbReference type="Proteomes" id="UP000280475"/>
    </source>
</evidence>
<dbReference type="Proteomes" id="UP000280475">
    <property type="component" value="Chromosome"/>
</dbReference>
<feature type="domain" description="NADPH-dependent FMN reductase-like" evidence="1">
    <location>
        <begin position="16"/>
        <end position="142"/>
    </location>
</feature>